<evidence type="ECO:0000259" key="1">
    <source>
        <dbReference type="Pfam" id="PF07632"/>
    </source>
</evidence>
<dbReference type="Pfam" id="PF21027">
    <property type="entry name" value="Sde0182_C"/>
    <property type="match status" value="1"/>
</dbReference>
<comment type="caution">
    <text evidence="3">The sequence shown here is derived from an EMBL/GenBank/DDBJ whole genome shotgun (WGS) entry which is preliminary data.</text>
</comment>
<dbReference type="Pfam" id="PF07632">
    <property type="entry name" value="Sde182_NH-like"/>
    <property type="match status" value="1"/>
</dbReference>
<proteinExistence type="predicted"/>
<feature type="domain" description="Cellulose-binding Sde182 C-terminal" evidence="2">
    <location>
        <begin position="288"/>
        <end position="392"/>
    </location>
</feature>
<keyword evidence="4" id="KW-1185">Reference proteome</keyword>
<evidence type="ECO:0000259" key="2">
    <source>
        <dbReference type="Pfam" id="PF21027"/>
    </source>
</evidence>
<dbReference type="EMBL" id="JAXOVC010000008">
    <property type="protein sequence ID" value="KAK4498221.1"/>
    <property type="molecule type" value="Genomic_DNA"/>
</dbReference>
<sequence>MHKIIDAYEKVVDNLNKNVHPENQYPSAESIRALVKTGPVLYGKEALEPDVPLSEGAKLLIERLDESDRPLWVLCWGGTNVLAQALQHVSKTRSSEEGARLRSKMRVYAISDQDDTGAWIRHQYPDIFFIASVHGWNCYGLAAWTGISGDKFYGFDQGGPSFEKMTKEWIKENIQVGHLGGAYPDYLFIPEGDTPTWGGRYLQSNAGVVSKHYADAVDHVVGQDGRTHVSNHAAVWRWRDAFQDSFAARIQWTLSGDNSKTNHAPIVVVNGSDPGPEPIFIEAEADSTIDLDTTETYDPDGDELTFRWFQYKDITATQWWVDAEVHDVAFVDQDPSKPGTKVKAKIPPPDKCAVDIFTRQAQAKGQVLHLILEVKDKGSPPLTTYKRVVVQVTNPRLLGGQEKAAESIAEAHRG</sequence>
<dbReference type="Gene3D" id="3.90.245.10">
    <property type="entry name" value="Ribonucleoside hydrolase-like"/>
    <property type="match status" value="1"/>
</dbReference>
<dbReference type="InterPro" id="IPR013783">
    <property type="entry name" value="Ig-like_fold"/>
</dbReference>
<dbReference type="InterPro" id="IPR036452">
    <property type="entry name" value="Ribo_hydro-like"/>
</dbReference>
<evidence type="ECO:0000313" key="3">
    <source>
        <dbReference type="EMBL" id="KAK4498221.1"/>
    </source>
</evidence>
<feature type="domain" description="Cellulose-binding Sde182 nucleoside hydrolase-like" evidence="1">
    <location>
        <begin position="1"/>
        <end position="197"/>
    </location>
</feature>
<reference evidence="3 4" key="1">
    <citation type="journal article" date="2023" name="G3 (Bethesda)">
        <title>A chromosome-level genome assembly of Zasmidium syzygii isolated from banana leaves.</title>
        <authorList>
            <person name="van Westerhoven A.C."/>
            <person name="Mehrabi R."/>
            <person name="Talebi R."/>
            <person name="Steentjes M.B.F."/>
            <person name="Corcolon B."/>
            <person name="Chong P.A."/>
            <person name="Kema G.H.J."/>
            <person name="Seidl M.F."/>
        </authorList>
    </citation>
    <scope>NUCLEOTIDE SEQUENCE [LARGE SCALE GENOMIC DNA]</scope>
    <source>
        <strain evidence="3 4">P124</strain>
    </source>
</reference>
<protein>
    <submittedName>
        <fullName evidence="3">Uncharacterized protein</fullName>
    </submittedName>
</protein>
<gene>
    <name evidence="3" type="ORF">PRZ48_010878</name>
</gene>
<name>A0ABR0EAF9_ZASCE</name>
<organism evidence="3 4">
    <name type="scientific">Zasmidium cellare</name>
    <name type="common">Wine cellar mold</name>
    <name type="synonym">Racodium cellare</name>
    <dbReference type="NCBI Taxonomy" id="395010"/>
    <lineage>
        <taxon>Eukaryota</taxon>
        <taxon>Fungi</taxon>
        <taxon>Dikarya</taxon>
        <taxon>Ascomycota</taxon>
        <taxon>Pezizomycotina</taxon>
        <taxon>Dothideomycetes</taxon>
        <taxon>Dothideomycetidae</taxon>
        <taxon>Mycosphaerellales</taxon>
        <taxon>Mycosphaerellaceae</taxon>
        <taxon>Zasmidium</taxon>
    </lineage>
</organism>
<dbReference type="InterPro" id="IPR048527">
    <property type="entry name" value="Sde182_C"/>
</dbReference>
<dbReference type="InterPro" id="IPR011483">
    <property type="entry name" value="Sde182_NH-like"/>
</dbReference>
<dbReference type="Proteomes" id="UP001305779">
    <property type="component" value="Unassembled WGS sequence"/>
</dbReference>
<accession>A0ABR0EAF9</accession>
<dbReference type="Gene3D" id="2.60.40.10">
    <property type="entry name" value="Immunoglobulins"/>
    <property type="match status" value="1"/>
</dbReference>
<evidence type="ECO:0000313" key="4">
    <source>
        <dbReference type="Proteomes" id="UP001305779"/>
    </source>
</evidence>